<gene>
    <name evidence="1" type="ORF">METZ01_LOCUS145314</name>
</gene>
<evidence type="ECO:0008006" key="2">
    <source>
        <dbReference type="Google" id="ProtNLM"/>
    </source>
</evidence>
<sequence>MNSFRDPNIEYISSRKRHSCYGMGLGIIILDDVYPGLPGDVRNASAWPYPIQYEILENIDIKALCYADNDERDRYLDQIVKAAKKLERMGCRAVAAECGFFSYFQEKVAAALSIPTFMSSLLQVPWAQQLIGPARKVAIITSDAQLTDEHLTSVGINLDSNFEVVDMDNYIEDQEFNKLWEGSYGRPENPSLRYSVAEKQFVGAITEYIKETPNVGSLVLECTGYPPFARSIQRAVDLPIYSWGTLLDYAWSIVVHRDYHGYV</sequence>
<dbReference type="InterPro" id="IPR001920">
    <property type="entry name" value="Asp/Glu_race"/>
</dbReference>
<proteinExistence type="predicted"/>
<dbReference type="AlphaFoldDB" id="A0A381ZTA1"/>
<protein>
    <recommendedName>
        <fullName evidence="2">Hydantoin racemase</fullName>
    </recommendedName>
</protein>
<dbReference type="NCBIfam" id="NF005679">
    <property type="entry name" value="PRK07475.1"/>
    <property type="match status" value="1"/>
</dbReference>
<dbReference type="GO" id="GO:0016855">
    <property type="term" value="F:racemase and epimerase activity, acting on amino acids and derivatives"/>
    <property type="evidence" value="ECO:0007669"/>
    <property type="project" value="InterPro"/>
</dbReference>
<dbReference type="SUPFAM" id="SSF53681">
    <property type="entry name" value="Aspartate/glutamate racemase"/>
    <property type="match status" value="1"/>
</dbReference>
<dbReference type="EMBL" id="UINC01022566">
    <property type="protein sequence ID" value="SVA92460.1"/>
    <property type="molecule type" value="Genomic_DNA"/>
</dbReference>
<evidence type="ECO:0000313" key="1">
    <source>
        <dbReference type="EMBL" id="SVA92460.1"/>
    </source>
</evidence>
<reference evidence="1" key="1">
    <citation type="submission" date="2018-05" db="EMBL/GenBank/DDBJ databases">
        <authorList>
            <person name="Lanie J.A."/>
            <person name="Ng W.-L."/>
            <person name="Kazmierczak K.M."/>
            <person name="Andrzejewski T.M."/>
            <person name="Davidsen T.M."/>
            <person name="Wayne K.J."/>
            <person name="Tettelin H."/>
            <person name="Glass J.I."/>
            <person name="Rusch D."/>
            <person name="Podicherti R."/>
            <person name="Tsui H.-C.T."/>
            <person name="Winkler M.E."/>
        </authorList>
    </citation>
    <scope>NUCLEOTIDE SEQUENCE</scope>
</reference>
<organism evidence="1">
    <name type="scientific">marine metagenome</name>
    <dbReference type="NCBI Taxonomy" id="408172"/>
    <lineage>
        <taxon>unclassified sequences</taxon>
        <taxon>metagenomes</taxon>
        <taxon>ecological metagenomes</taxon>
    </lineage>
</organism>
<accession>A0A381ZTA1</accession>
<name>A0A381ZTA1_9ZZZZ</name>